<dbReference type="SUPFAM" id="SSF56399">
    <property type="entry name" value="ADP-ribosylation"/>
    <property type="match status" value="1"/>
</dbReference>
<dbReference type="AlphaFoldDB" id="A0AAD0W836"/>
<evidence type="ECO:0000256" key="5">
    <source>
        <dbReference type="HAMAP-Rule" id="MF_00299"/>
    </source>
</evidence>
<keyword evidence="7" id="KW-1185">Reference proteome</keyword>
<gene>
    <name evidence="5" type="primary">kptA</name>
    <name evidence="6" type="ORF">D1345_06995</name>
</gene>
<sequence length="182" mass="20224">MDYQSLSRTVSHALRHEPWLYELELDDAGWVPLTALLAALRAERKEWRDLAVADLIEMIARSEKKRHEIDGDCIRAFYGHSLPGKLSKQRSAPPAWLYHGTSPEAAALIRQSGLLPMERQYVHLSVDTETAMQVGGRKAGAPVLLKVDAAAAHAAGTAFYHGNEMVWLADEVPAEFILPTAW</sequence>
<dbReference type="InterPro" id="IPR022928">
    <property type="entry name" value="RNA_2'-PTrans_KptA"/>
</dbReference>
<dbReference type="PANTHER" id="PTHR12684">
    <property type="entry name" value="PUTATIVE PHOSPHOTRANSFERASE"/>
    <property type="match status" value="1"/>
</dbReference>
<evidence type="ECO:0000256" key="1">
    <source>
        <dbReference type="ARBA" id="ARBA00009836"/>
    </source>
</evidence>
<dbReference type="Gene3D" id="1.10.10.970">
    <property type="entry name" value="RNA 2'-phosphotransferase, Tpt1/KptA family, N-terminal domain"/>
    <property type="match status" value="1"/>
</dbReference>
<name>A0AAD0W836_9NEIS</name>
<evidence type="ECO:0000256" key="2">
    <source>
        <dbReference type="ARBA" id="ARBA00022679"/>
    </source>
</evidence>
<dbReference type="InterPro" id="IPR042080">
    <property type="entry name" value="RNA_2'-PTrans_N"/>
</dbReference>
<dbReference type="GO" id="GO:0003950">
    <property type="term" value="F:NAD+ poly-ADP-ribosyltransferase activity"/>
    <property type="evidence" value="ECO:0007669"/>
    <property type="project" value="InterPro"/>
</dbReference>
<dbReference type="Proteomes" id="UP000259465">
    <property type="component" value="Chromosome"/>
</dbReference>
<dbReference type="Pfam" id="PF01885">
    <property type="entry name" value="PTS_2-RNA"/>
    <property type="match status" value="1"/>
</dbReference>
<evidence type="ECO:0000256" key="4">
    <source>
        <dbReference type="ARBA" id="ARBA00025212"/>
    </source>
</evidence>
<proteinExistence type="inferred from homology"/>
<protein>
    <recommendedName>
        <fullName evidence="5">Probable RNA 2'-phosphotransferase</fullName>
        <ecNumber evidence="5">2.7.1.-</ecNumber>
    </recommendedName>
</protein>
<accession>A0AAD0W836</accession>
<keyword evidence="3 5" id="KW-0520">NAD</keyword>
<dbReference type="EC" id="2.7.1.-" evidence="5"/>
<dbReference type="KEGG" id="crz:D1345_06995"/>
<dbReference type="PANTHER" id="PTHR12684:SF2">
    <property type="entry name" value="TRNA 2'-PHOSPHOTRANSFERASE 1"/>
    <property type="match status" value="1"/>
</dbReference>
<dbReference type="GO" id="GO:0000215">
    <property type="term" value="F:tRNA 2'-phosphotransferase activity"/>
    <property type="evidence" value="ECO:0007669"/>
    <property type="project" value="TreeGrafter"/>
</dbReference>
<dbReference type="RefSeq" id="WP_118266939.1">
    <property type="nucleotide sequence ID" value="NZ_CP031968.1"/>
</dbReference>
<keyword evidence="2 5" id="KW-0808">Transferase</keyword>
<comment type="function">
    <text evidence="4 5">Removes the 2'-phosphate from RNA via an intermediate in which the phosphate is ADP-ribosylated by NAD followed by a presumed transesterification to release the RNA and generate ADP-ribose 1''-2''-cyclic phosphate (APPR&gt;P). May function as an ADP-ribosylase.</text>
</comment>
<evidence type="ECO:0000256" key="3">
    <source>
        <dbReference type="ARBA" id="ARBA00023027"/>
    </source>
</evidence>
<dbReference type="InterPro" id="IPR002745">
    <property type="entry name" value="Ptrans_KptA/Tpt1"/>
</dbReference>
<organism evidence="6 7">
    <name type="scientific">Chromobacterium rhizoryzae</name>
    <dbReference type="NCBI Taxonomy" id="1778675"/>
    <lineage>
        <taxon>Bacteria</taxon>
        <taxon>Pseudomonadati</taxon>
        <taxon>Pseudomonadota</taxon>
        <taxon>Betaproteobacteria</taxon>
        <taxon>Neisseriales</taxon>
        <taxon>Chromobacteriaceae</taxon>
        <taxon>Chromobacterium</taxon>
    </lineage>
</organism>
<dbReference type="InterPro" id="IPR042081">
    <property type="entry name" value="RNA_2'-PTrans_C"/>
</dbReference>
<reference evidence="6 7" key="1">
    <citation type="submission" date="2018-08" db="EMBL/GenBank/DDBJ databases">
        <title>Complete genome sequence of JP2-74.</title>
        <authorList>
            <person name="Wu L."/>
        </authorList>
    </citation>
    <scope>NUCLEOTIDE SEQUENCE [LARGE SCALE GENOMIC DNA]</scope>
    <source>
        <strain evidence="6 7">JP2-74</strain>
    </source>
</reference>
<dbReference type="HAMAP" id="MF_00299">
    <property type="entry name" value="KptA"/>
    <property type="match status" value="1"/>
</dbReference>
<dbReference type="GO" id="GO:0006388">
    <property type="term" value="P:tRNA splicing, via endonucleolytic cleavage and ligation"/>
    <property type="evidence" value="ECO:0007669"/>
    <property type="project" value="UniProtKB-UniRule"/>
</dbReference>
<comment type="similarity">
    <text evidence="1 5">Belongs to the KptA/TPT1 family.</text>
</comment>
<evidence type="ECO:0000313" key="6">
    <source>
        <dbReference type="EMBL" id="AXT45941.1"/>
    </source>
</evidence>
<dbReference type="Gene3D" id="3.20.170.30">
    <property type="match status" value="1"/>
</dbReference>
<dbReference type="EMBL" id="CP031968">
    <property type="protein sequence ID" value="AXT45941.1"/>
    <property type="molecule type" value="Genomic_DNA"/>
</dbReference>
<evidence type="ECO:0000313" key="7">
    <source>
        <dbReference type="Proteomes" id="UP000259465"/>
    </source>
</evidence>